<dbReference type="Proteomes" id="UP000266745">
    <property type="component" value="Chromosome"/>
</dbReference>
<dbReference type="InterPro" id="IPR050795">
    <property type="entry name" value="Asn_Synthetase"/>
</dbReference>
<dbReference type="KEGG" id="tah:SU86_008475"/>
<dbReference type="SUPFAM" id="SSF52402">
    <property type="entry name" value="Adenine nucleotide alpha hydrolases-like"/>
    <property type="match status" value="1"/>
</dbReference>
<evidence type="ECO:0000313" key="5">
    <source>
        <dbReference type="Proteomes" id="UP000266745"/>
    </source>
</evidence>
<name>A0A3G1B5Q6_9ARCH</name>
<dbReference type="PANTHER" id="PTHR11772">
    <property type="entry name" value="ASPARAGINE SYNTHETASE"/>
    <property type="match status" value="1"/>
</dbReference>
<dbReference type="GO" id="GO:0005829">
    <property type="term" value="C:cytosol"/>
    <property type="evidence" value="ECO:0007669"/>
    <property type="project" value="TreeGrafter"/>
</dbReference>
<evidence type="ECO:0000256" key="2">
    <source>
        <dbReference type="ARBA" id="ARBA00022840"/>
    </source>
</evidence>
<accession>A0A3G1B5Q6</accession>
<feature type="domain" description="Asparagine synthetase" evidence="3">
    <location>
        <begin position="7"/>
        <end position="146"/>
    </location>
</feature>
<protein>
    <submittedName>
        <fullName evidence="4">Asparagine synthase</fullName>
    </submittedName>
</protein>
<keyword evidence="2" id="KW-0067">ATP-binding</keyword>
<dbReference type="Pfam" id="PF00733">
    <property type="entry name" value="Asn_synthase"/>
    <property type="match status" value="1"/>
</dbReference>
<dbReference type="GeneID" id="24874595"/>
<dbReference type="GO" id="GO:0004066">
    <property type="term" value="F:asparagine synthase (glutamine-hydrolyzing) activity"/>
    <property type="evidence" value="ECO:0007669"/>
    <property type="project" value="InterPro"/>
</dbReference>
<evidence type="ECO:0000313" key="4">
    <source>
        <dbReference type="EMBL" id="AJZ76382.1"/>
    </source>
</evidence>
<dbReference type="OrthoDB" id="8692at2157"/>
<dbReference type="GO" id="GO:0005524">
    <property type="term" value="F:ATP binding"/>
    <property type="evidence" value="ECO:0007669"/>
    <property type="project" value="UniProtKB-KW"/>
</dbReference>
<evidence type="ECO:0000256" key="1">
    <source>
        <dbReference type="ARBA" id="ARBA00022741"/>
    </source>
</evidence>
<dbReference type="InterPro" id="IPR014729">
    <property type="entry name" value="Rossmann-like_a/b/a_fold"/>
</dbReference>
<reference evidence="4 5" key="1">
    <citation type="journal article" date="2016" name="Sci. Rep.">
        <title>A novel ammonia-oxidizing archaeon from wastewater treatment plant: Its enrichment, physiological and genomic characteristics.</title>
        <authorList>
            <person name="Li Y."/>
            <person name="Ding K."/>
            <person name="Wen X."/>
            <person name="Zhang B."/>
            <person name="Shen B."/>
            <person name="Yang Y."/>
        </authorList>
    </citation>
    <scope>NUCLEOTIDE SEQUENCE [LARGE SCALE GENOMIC DNA]</scope>
    <source>
        <strain evidence="4 5">SAT1</strain>
    </source>
</reference>
<sequence>MNLDALLEKIQNAISQNISSKKIGVAFSGGVDSTLIAKLCHQMNYDVVLLTIGFVDSHDIRFSKQVNDLLKMPHHILEINPDEFDSISTKIHNTIQTDNLSWNENSIAFYHVAKLAQSLGLDTVVTANGIDELFCGYNGYRDAIKQGNDAVMELMNAKLDNEIKMMKQINHVCSEFGIKIVQPLLSEEFIKYAKTIPIDQKITDSDDLQRKHIIRKLAIKIGVPELSANARKKALQYGSMIHKTLLKSR</sequence>
<organism evidence="4 5">
    <name type="scientific">Candidatus Nitrosotenuis cloacae</name>
    <dbReference type="NCBI Taxonomy" id="1603555"/>
    <lineage>
        <taxon>Archaea</taxon>
        <taxon>Nitrososphaerota</taxon>
        <taxon>Candidatus Nitrosotenuis</taxon>
    </lineage>
</organism>
<dbReference type="RefSeq" id="WP_048187103.1">
    <property type="nucleotide sequence ID" value="NZ_CP011097.1"/>
</dbReference>
<evidence type="ECO:0000259" key="3">
    <source>
        <dbReference type="Pfam" id="PF00733"/>
    </source>
</evidence>
<dbReference type="InterPro" id="IPR001962">
    <property type="entry name" value="Asn_synthase"/>
</dbReference>
<dbReference type="STRING" id="1603555.SU86_008475"/>
<dbReference type="Gene3D" id="3.40.50.620">
    <property type="entry name" value="HUPs"/>
    <property type="match status" value="1"/>
</dbReference>
<gene>
    <name evidence="4" type="ORF">SU86_008475</name>
</gene>
<keyword evidence="5" id="KW-1185">Reference proteome</keyword>
<dbReference type="GO" id="GO:0006529">
    <property type="term" value="P:asparagine biosynthetic process"/>
    <property type="evidence" value="ECO:0007669"/>
    <property type="project" value="InterPro"/>
</dbReference>
<dbReference type="PANTHER" id="PTHR11772:SF2">
    <property type="entry name" value="ASPARAGINE SYNTHETASE [GLUTAMINE-HYDROLYZING]"/>
    <property type="match status" value="1"/>
</dbReference>
<dbReference type="EMBL" id="CP011097">
    <property type="protein sequence ID" value="AJZ76382.1"/>
    <property type="molecule type" value="Genomic_DNA"/>
</dbReference>
<dbReference type="CDD" id="cd01991">
    <property type="entry name" value="Asn_synthase_B_C"/>
    <property type="match status" value="1"/>
</dbReference>
<dbReference type="AlphaFoldDB" id="A0A3G1B5Q6"/>
<keyword evidence="1" id="KW-0547">Nucleotide-binding</keyword>
<proteinExistence type="predicted"/>